<organism evidence="1 2">
    <name type="scientific">Flavobacterium sufflavum</name>
    <dbReference type="NCBI Taxonomy" id="1921138"/>
    <lineage>
        <taxon>Bacteria</taxon>
        <taxon>Pseudomonadati</taxon>
        <taxon>Bacteroidota</taxon>
        <taxon>Flavobacteriia</taxon>
        <taxon>Flavobacteriales</taxon>
        <taxon>Flavobacteriaceae</taxon>
        <taxon>Flavobacterium</taxon>
    </lineage>
</organism>
<comment type="caution">
    <text evidence="1">The sequence shown here is derived from an EMBL/GenBank/DDBJ whole genome shotgun (WGS) entry which is preliminary data.</text>
</comment>
<dbReference type="AlphaFoldDB" id="A0A3S3SWK2"/>
<accession>A0A3S3SWK2</accession>
<dbReference type="OrthoDB" id="1494789at2"/>
<proteinExistence type="predicted"/>
<evidence type="ECO:0000313" key="1">
    <source>
        <dbReference type="EMBL" id="RVT76731.1"/>
    </source>
</evidence>
<protein>
    <submittedName>
        <fullName evidence="1">MerR family transcriptional regulator</fullName>
    </submittedName>
</protein>
<dbReference type="EMBL" id="SACJ01000004">
    <property type="protein sequence ID" value="RVT76731.1"/>
    <property type="molecule type" value="Genomic_DNA"/>
</dbReference>
<dbReference type="Gene3D" id="1.10.1660.10">
    <property type="match status" value="1"/>
</dbReference>
<reference evidence="1 2" key="1">
    <citation type="submission" date="2019-01" db="EMBL/GenBank/DDBJ databases">
        <authorList>
            <person name="Chen W.-M."/>
        </authorList>
    </citation>
    <scope>NUCLEOTIDE SEQUENCE [LARGE SCALE GENOMIC DNA]</scope>
    <source>
        <strain evidence="1 2">BBQ-12</strain>
    </source>
</reference>
<keyword evidence="2" id="KW-1185">Reference proteome</keyword>
<dbReference type="Pfam" id="PF13591">
    <property type="entry name" value="MerR_2"/>
    <property type="match status" value="1"/>
</dbReference>
<gene>
    <name evidence="1" type="ORF">EOD40_09540</name>
</gene>
<evidence type="ECO:0000313" key="2">
    <source>
        <dbReference type="Proteomes" id="UP000285211"/>
    </source>
</evidence>
<dbReference type="Proteomes" id="UP000285211">
    <property type="component" value="Unassembled WGS sequence"/>
</dbReference>
<sequence>MMNTENFIPINTLCQHYKLEISFFNNLNENDLIEIQLVDNIQYVHKDSIYEIEKMVRMHKELDVNIEGIDIVLNLLQKIDALQTELHNVRNRLLLYEN</sequence>
<name>A0A3S3SWK2_9FLAO</name>